<evidence type="ECO:0000313" key="3">
    <source>
        <dbReference type="EMBL" id="KAJ1204983.1"/>
    </source>
</evidence>
<feature type="coiled-coil region" evidence="1">
    <location>
        <begin position="44"/>
        <end position="71"/>
    </location>
</feature>
<protein>
    <submittedName>
        <fullName evidence="3">Uncharacterized protein</fullName>
    </submittedName>
</protein>
<accession>A0AAV7VXB0</accession>
<feature type="signal peptide" evidence="2">
    <location>
        <begin position="1"/>
        <end position="26"/>
    </location>
</feature>
<evidence type="ECO:0000256" key="2">
    <source>
        <dbReference type="SAM" id="SignalP"/>
    </source>
</evidence>
<keyword evidence="2" id="KW-0732">Signal</keyword>
<gene>
    <name evidence="3" type="ORF">NDU88_000418</name>
</gene>
<name>A0AAV7VXB0_PLEWA</name>
<keyword evidence="4" id="KW-1185">Reference proteome</keyword>
<proteinExistence type="predicted"/>
<sequence>MVLVHGFQEPTLQMVIWLLLAQQAEAKRHCRQVWTDNAAIQQSLSKVTSKVVALSTEMAELQQRVAESEELGLAPAKAVALHDHHLILVQATIEDLDYIQCRNNLWVFGIHEGKKGDDPRQYIIELPQRAFPELMD</sequence>
<comment type="caution">
    <text evidence="3">The sequence shown here is derived from an EMBL/GenBank/DDBJ whole genome shotgun (WGS) entry which is preliminary data.</text>
</comment>
<feature type="chain" id="PRO_5043764970" evidence="2">
    <location>
        <begin position="27"/>
        <end position="136"/>
    </location>
</feature>
<evidence type="ECO:0000313" key="4">
    <source>
        <dbReference type="Proteomes" id="UP001066276"/>
    </source>
</evidence>
<reference evidence="3" key="1">
    <citation type="journal article" date="2022" name="bioRxiv">
        <title>Sequencing and chromosome-scale assembly of the giantPleurodeles waltlgenome.</title>
        <authorList>
            <person name="Brown T."/>
            <person name="Elewa A."/>
            <person name="Iarovenko S."/>
            <person name="Subramanian E."/>
            <person name="Araus A.J."/>
            <person name="Petzold A."/>
            <person name="Susuki M."/>
            <person name="Suzuki K.-i.T."/>
            <person name="Hayashi T."/>
            <person name="Toyoda A."/>
            <person name="Oliveira C."/>
            <person name="Osipova E."/>
            <person name="Leigh N.D."/>
            <person name="Simon A."/>
            <person name="Yun M.H."/>
        </authorList>
    </citation>
    <scope>NUCLEOTIDE SEQUENCE</scope>
    <source>
        <strain evidence="3">20211129_DDA</strain>
        <tissue evidence="3">Liver</tissue>
    </source>
</reference>
<dbReference type="AlphaFoldDB" id="A0AAV7VXB0"/>
<dbReference type="EMBL" id="JANPWB010000002">
    <property type="protein sequence ID" value="KAJ1204983.1"/>
    <property type="molecule type" value="Genomic_DNA"/>
</dbReference>
<evidence type="ECO:0000256" key="1">
    <source>
        <dbReference type="SAM" id="Coils"/>
    </source>
</evidence>
<keyword evidence="1" id="KW-0175">Coiled coil</keyword>
<organism evidence="3 4">
    <name type="scientific">Pleurodeles waltl</name>
    <name type="common">Iberian ribbed newt</name>
    <dbReference type="NCBI Taxonomy" id="8319"/>
    <lineage>
        <taxon>Eukaryota</taxon>
        <taxon>Metazoa</taxon>
        <taxon>Chordata</taxon>
        <taxon>Craniata</taxon>
        <taxon>Vertebrata</taxon>
        <taxon>Euteleostomi</taxon>
        <taxon>Amphibia</taxon>
        <taxon>Batrachia</taxon>
        <taxon>Caudata</taxon>
        <taxon>Salamandroidea</taxon>
        <taxon>Salamandridae</taxon>
        <taxon>Pleurodelinae</taxon>
        <taxon>Pleurodeles</taxon>
    </lineage>
</organism>
<dbReference type="Proteomes" id="UP001066276">
    <property type="component" value="Chromosome 1_2"/>
</dbReference>